<dbReference type="OrthoDB" id="5460427at2"/>
<name>A0A1K1LB44_9BACT</name>
<evidence type="ECO:0000313" key="1">
    <source>
        <dbReference type="EMBL" id="SFV71933.1"/>
    </source>
</evidence>
<accession>A0A1K1LB44</accession>
<reference evidence="2" key="1">
    <citation type="submission" date="2016-10" db="EMBL/GenBank/DDBJ databases">
        <authorList>
            <person name="Wegmann U."/>
        </authorList>
    </citation>
    <scope>NUCLEOTIDE SEQUENCE [LARGE SCALE GENOMIC DNA]</scope>
</reference>
<dbReference type="RefSeq" id="WP_156831589.1">
    <property type="nucleotide sequence ID" value="NZ_LT630450.1"/>
</dbReference>
<dbReference type="EMBL" id="LT630450">
    <property type="protein sequence ID" value="SFV71933.1"/>
    <property type="molecule type" value="Genomic_DNA"/>
</dbReference>
<protein>
    <submittedName>
        <fullName evidence="1">Uncharacterized protein</fullName>
    </submittedName>
</protein>
<dbReference type="AlphaFoldDB" id="A0A1K1LB44"/>
<dbReference type="KEGG" id="dpg:DESPIGER_0028"/>
<proteinExistence type="predicted"/>
<dbReference type="Proteomes" id="UP000186323">
    <property type="component" value="Chromosome I"/>
</dbReference>
<organism evidence="1 2">
    <name type="scientific">Desulfovibrio piger</name>
    <dbReference type="NCBI Taxonomy" id="901"/>
    <lineage>
        <taxon>Bacteria</taxon>
        <taxon>Pseudomonadati</taxon>
        <taxon>Thermodesulfobacteriota</taxon>
        <taxon>Desulfovibrionia</taxon>
        <taxon>Desulfovibrionales</taxon>
        <taxon>Desulfovibrionaceae</taxon>
        <taxon>Desulfovibrio</taxon>
    </lineage>
</organism>
<keyword evidence="2" id="KW-1185">Reference proteome</keyword>
<gene>
    <name evidence="1" type="ORF">DESPIGER_0028</name>
</gene>
<sequence length="54" mass="6188">MKIVRTETEIVRVENWAVEGIDEDTRYPGMSYEQGIVDTLAWLRGDSDTAPDEE</sequence>
<evidence type="ECO:0000313" key="2">
    <source>
        <dbReference type="Proteomes" id="UP000186323"/>
    </source>
</evidence>